<dbReference type="Pfam" id="PF02321">
    <property type="entry name" value="OEP"/>
    <property type="match status" value="2"/>
</dbReference>
<accession>A0A3A1YVV5</accession>
<proteinExistence type="inferred from homology"/>
<keyword evidence="3" id="KW-0175">Coiled coil</keyword>
<dbReference type="NCBIfam" id="TIGR01845">
    <property type="entry name" value="outer_NodT"/>
    <property type="match status" value="1"/>
</dbReference>
<dbReference type="PROSITE" id="PS51257">
    <property type="entry name" value="PROKAR_LIPOPROTEIN"/>
    <property type="match status" value="1"/>
</dbReference>
<keyword evidence="2" id="KW-0449">Lipoprotein</keyword>
<name>A0A3A1YVV5_9BURK</name>
<dbReference type="Gene3D" id="1.20.1600.10">
    <property type="entry name" value="Outer membrane efflux proteins (OEP)"/>
    <property type="match status" value="1"/>
</dbReference>
<comment type="subcellular location">
    <subcellularLocation>
        <location evidence="2">Cell membrane</location>
        <topology evidence="2">Lipid-anchor</topology>
    </subcellularLocation>
</comment>
<keyword evidence="2" id="KW-0812">Transmembrane</keyword>
<keyword evidence="2" id="KW-0732">Signal</keyword>
<comment type="caution">
    <text evidence="4">The sequence shown here is derived from an EMBL/GenBank/DDBJ whole genome shotgun (WGS) entry which is preliminary data.</text>
</comment>
<dbReference type="InterPro" id="IPR003423">
    <property type="entry name" value="OMP_efflux"/>
</dbReference>
<keyword evidence="2" id="KW-0472">Membrane</keyword>
<dbReference type="GO" id="GO:0015562">
    <property type="term" value="F:efflux transmembrane transporter activity"/>
    <property type="evidence" value="ECO:0007669"/>
    <property type="project" value="InterPro"/>
</dbReference>
<evidence type="ECO:0000313" key="5">
    <source>
        <dbReference type="Proteomes" id="UP000266206"/>
    </source>
</evidence>
<feature type="coiled-coil region" evidence="3">
    <location>
        <begin position="362"/>
        <end position="399"/>
    </location>
</feature>
<keyword evidence="2" id="KW-0564">Palmitate</keyword>
<dbReference type="InterPro" id="IPR010131">
    <property type="entry name" value="MdtP/NodT-like"/>
</dbReference>
<dbReference type="Proteomes" id="UP000266206">
    <property type="component" value="Unassembled WGS sequence"/>
</dbReference>
<evidence type="ECO:0000256" key="2">
    <source>
        <dbReference type="RuleBase" id="RU362097"/>
    </source>
</evidence>
<evidence type="ECO:0008006" key="6">
    <source>
        <dbReference type="Google" id="ProtNLM"/>
    </source>
</evidence>
<sequence>MSYRLFPLILVLLLAACSTQPPVPNAPVILPDSFSETGQQPVSDTWWKSFDDRHLNQLVRRALDENLSLQAAYQRLLQARAVAERQEATLYPSVDASGGAERQEGPNNTDVNLFSVGLSASYEVDLWGRVQSLADADQFRASATLADYQAAAISLSGEIANTWFQLLAQRAQRDLAQRQLDTNRNVLTVIETRFGVGLSSSADVLRQRQLVAASVDRINETNAQIGVLENQLAVLVGQSPGRVQFPDGDALPTLPELPKTGIPAELVQRRPDLQQAWWLIQAADRELAAAISNRFPRFSIDVSLSSQSRGSGDLFYNWLLALAGNLVMPVVDGGERRAEVRRSQALREERVREYGQAVLTAIQEVEDALTREQEQRRRLENLATRIQLADATYRQLRNRYLNGAVSYIEVLDALQEQQDLRRTQLSTRQQSLSNRVALYRALAGNIETIEQSSNNQNAINSENDSL</sequence>
<reference evidence="4 5" key="1">
    <citation type="submission" date="2017-08" db="EMBL/GenBank/DDBJ databases">
        <title>Pusillimonas indicus sp. nov., a member of the family Alcaligenaceae isolated from surface seawater.</title>
        <authorList>
            <person name="Li J."/>
        </authorList>
    </citation>
    <scope>NUCLEOTIDE SEQUENCE [LARGE SCALE GENOMIC DNA]</scope>
    <source>
        <strain evidence="4 5">L52-1-41</strain>
    </source>
</reference>
<dbReference type="GO" id="GO:0005886">
    <property type="term" value="C:plasma membrane"/>
    <property type="evidence" value="ECO:0007669"/>
    <property type="project" value="UniProtKB-SubCell"/>
</dbReference>
<dbReference type="RefSeq" id="WP_119515576.1">
    <property type="nucleotide sequence ID" value="NZ_NQYH01000002.1"/>
</dbReference>
<dbReference type="SUPFAM" id="SSF56954">
    <property type="entry name" value="Outer membrane efflux proteins (OEP)"/>
    <property type="match status" value="1"/>
</dbReference>
<dbReference type="EMBL" id="NQYH01000002">
    <property type="protein sequence ID" value="RIY41676.1"/>
    <property type="molecule type" value="Genomic_DNA"/>
</dbReference>
<keyword evidence="2" id="KW-1134">Transmembrane beta strand</keyword>
<gene>
    <name evidence="4" type="ORF">CJP73_04265</name>
</gene>
<evidence type="ECO:0000256" key="3">
    <source>
        <dbReference type="SAM" id="Coils"/>
    </source>
</evidence>
<dbReference type="Gene3D" id="2.20.200.10">
    <property type="entry name" value="Outer membrane efflux proteins (OEP)"/>
    <property type="match status" value="1"/>
</dbReference>
<dbReference type="OrthoDB" id="9770517at2"/>
<dbReference type="PANTHER" id="PTHR30203">
    <property type="entry name" value="OUTER MEMBRANE CATION EFFLUX PROTEIN"/>
    <property type="match status" value="1"/>
</dbReference>
<protein>
    <recommendedName>
        <fullName evidence="6">RND transporter</fullName>
    </recommendedName>
</protein>
<feature type="chain" id="PRO_5017098988" description="RND transporter" evidence="2">
    <location>
        <begin position="26"/>
        <end position="466"/>
    </location>
</feature>
<feature type="signal peptide" evidence="2">
    <location>
        <begin position="1"/>
        <end position="25"/>
    </location>
</feature>
<evidence type="ECO:0000313" key="4">
    <source>
        <dbReference type="EMBL" id="RIY41676.1"/>
    </source>
</evidence>
<comment type="similarity">
    <text evidence="1 2">Belongs to the outer membrane factor (OMF) (TC 1.B.17) family.</text>
</comment>
<dbReference type="AlphaFoldDB" id="A0A3A1YVV5"/>
<organism evidence="4 5">
    <name type="scientific">Neopusillimonas maritima</name>
    <dbReference type="NCBI Taxonomy" id="2026239"/>
    <lineage>
        <taxon>Bacteria</taxon>
        <taxon>Pseudomonadati</taxon>
        <taxon>Pseudomonadota</taxon>
        <taxon>Betaproteobacteria</taxon>
        <taxon>Burkholderiales</taxon>
        <taxon>Alcaligenaceae</taxon>
        <taxon>Neopusillimonas</taxon>
    </lineage>
</organism>
<evidence type="ECO:0000256" key="1">
    <source>
        <dbReference type="ARBA" id="ARBA00007613"/>
    </source>
</evidence>
<dbReference type="PANTHER" id="PTHR30203:SF33">
    <property type="entry name" value="BLR4455 PROTEIN"/>
    <property type="match status" value="1"/>
</dbReference>